<dbReference type="OrthoDB" id="3252468at2"/>
<evidence type="ECO:0000256" key="2">
    <source>
        <dbReference type="ARBA" id="ARBA00022729"/>
    </source>
</evidence>
<feature type="domain" description="AB hydrolase-1" evidence="4">
    <location>
        <begin position="111"/>
        <end position="303"/>
    </location>
</feature>
<dbReference type="Pfam" id="PF00561">
    <property type="entry name" value="Abhydrolase_1"/>
    <property type="match status" value="1"/>
</dbReference>
<keyword evidence="3 6" id="KW-0378">Hydrolase</keyword>
<dbReference type="SUPFAM" id="SSF53474">
    <property type="entry name" value="alpha/beta-Hydrolases"/>
    <property type="match status" value="1"/>
</dbReference>
<dbReference type="GO" id="GO:0016787">
    <property type="term" value="F:hydrolase activity"/>
    <property type="evidence" value="ECO:0007669"/>
    <property type="project" value="UniProtKB-KW"/>
</dbReference>
<evidence type="ECO:0000313" key="7">
    <source>
        <dbReference type="Proteomes" id="UP000309133"/>
    </source>
</evidence>
<evidence type="ECO:0000313" key="6">
    <source>
        <dbReference type="EMBL" id="THG30888.1"/>
    </source>
</evidence>
<evidence type="ECO:0000256" key="1">
    <source>
        <dbReference type="ARBA" id="ARBA00010088"/>
    </source>
</evidence>
<dbReference type="InterPro" id="IPR013595">
    <property type="entry name" value="Pept_S33_TAP-like_C"/>
</dbReference>
<evidence type="ECO:0000259" key="4">
    <source>
        <dbReference type="Pfam" id="PF00561"/>
    </source>
</evidence>
<organism evidence="6 7">
    <name type="scientific">Naasia lichenicola</name>
    <dbReference type="NCBI Taxonomy" id="2565933"/>
    <lineage>
        <taxon>Bacteria</taxon>
        <taxon>Bacillati</taxon>
        <taxon>Actinomycetota</taxon>
        <taxon>Actinomycetes</taxon>
        <taxon>Micrococcales</taxon>
        <taxon>Microbacteriaceae</taxon>
        <taxon>Naasia</taxon>
    </lineage>
</organism>
<proteinExistence type="inferred from homology"/>
<gene>
    <name evidence="6" type="ORF">E6C64_09700</name>
</gene>
<comment type="caution">
    <text evidence="6">The sequence shown here is derived from an EMBL/GenBank/DDBJ whole genome shotgun (WGS) entry which is preliminary data.</text>
</comment>
<dbReference type="InterPro" id="IPR029058">
    <property type="entry name" value="AB_hydrolase_fold"/>
</dbReference>
<accession>A0A4S4FL41</accession>
<dbReference type="PANTHER" id="PTHR43248:SF29">
    <property type="entry name" value="TRIPEPTIDYL AMINOPEPTIDASE"/>
    <property type="match status" value="1"/>
</dbReference>
<dbReference type="Pfam" id="PF08386">
    <property type="entry name" value="Abhydrolase_4"/>
    <property type="match status" value="1"/>
</dbReference>
<comment type="similarity">
    <text evidence="1">Belongs to the peptidase S33 family.</text>
</comment>
<evidence type="ECO:0000259" key="5">
    <source>
        <dbReference type="Pfam" id="PF08386"/>
    </source>
</evidence>
<dbReference type="RefSeq" id="WP_136427300.1">
    <property type="nucleotide sequence ID" value="NZ_SSSM01000004.1"/>
</dbReference>
<evidence type="ECO:0000256" key="3">
    <source>
        <dbReference type="ARBA" id="ARBA00022801"/>
    </source>
</evidence>
<dbReference type="AlphaFoldDB" id="A0A4S4FL41"/>
<feature type="domain" description="Peptidase S33 tripeptidyl aminopeptidase-like C-terminal" evidence="5">
    <location>
        <begin position="432"/>
        <end position="523"/>
    </location>
</feature>
<protein>
    <submittedName>
        <fullName evidence="6">Alpha/beta hydrolase</fullName>
    </submittedName>
</protein>
<dbReference type="InterPro" id="IPR000073">
    <property type="entry name" value="AB_hydrolase_1"/>
</dbReference>
<keyword evidence="2" id="KW-0732">Signal</keyword>
<dbReference type="EMBL" id="SSSM01000004">
    <property type="protein sequence ID" value="THG30888.1"/>
    <property type="molecule type" value="Genomic_DNA"/>
</dbReference>
<dbReference type="Gene3D" id="3.40.50.1820">
    <property type="entry name" value="alpha/beta hydrolase"/>
    <property type="match status" value="1"/>
</dbReference>
<dbReference type="InterPro" id="IPR051601">
    <property type="entry name" value="Serine_prot/Carboxylest_S33"/>
</dbReference>
<dbReference type="Proteomes" id="UP000309133">
    <property type="component" value="Unassembled WGS sequence"/>
</dbReference>
<reference evidence="6 7" key="1">
    <citation type="submission" date="2019-04" db="EMBL/GenBank/DDBJ databases">
        <authorList>
            <person name="Jiang L."/>
        </authorList>
    </citation>
    <scope>NUCLEOTIDE SEQUENCE [LARGE SCALE GENOMIC DNA]</scope>
    <source>
        <strain evidence="6 7">YIM 131853</strain>
    </source>
</reference>
<sequence>MTRDPSTGRPALRRTALRVAASAAVAALTLGLLSACFLAPNPRPTSTPYPEEVTAGLEPYYQQTLVWSGCGDGMQCTTATAPLDWDAPDSADDIELALVRHLASGTPQGSLFINPGGPGASGYDFVHDSLDFAVDSDIQAAFDVVGWDPRGVGRSSAVQCLDGTDLDEYLFGDSDAPVDSPEYVAETTKETAEFVDACTERTGRLLEFVDTASTVHDLDMLRAIVGDRRLNYLGYSYGSDIGAQYADRFPDKVGRLVLDGATDSTLDEFDVSLAQTAAFGDALRAYLTDCLAGSDCPFAGETVDESIDDIAVLLKRLESAPLRGDDGRELNASYLSTAIQSALYSEETWPYLSDAFTEIKAGRSRTAFLLADSYVDRDEDGTYSSNFFEAFIAITCVDYPVETDPAVLAEQRDEIAAADPISEPDDLSALGDLTCQTWPYRFRGQLAPVTGAGAAPIVILGTTGDPATPYQWAQALSTQLESAVLVTYVGEGHLAYDERDPCIVKAVDDYLIRGIAPDDGLTCTP</sequence>
<keyword evidence="7" id="KW-1185">Reference proteome</keyword>
<dbReference type="PANTHER" id="PTHR43248">
    <property type="entry name" value="2-SUCCINYL-6-HYDROXY-2,4-CYCLOHEXADIENE-1-CARBOXYLATE SYNTHASE"/>
    <property type="match status" value="1"/>
</dbReference>
<name>A0A4S4FL41_9MICO</name>